<dbReference type="eggNOG" id="COG3210">
    <property type="taxonomic scope" value="Bacteria"/>
</dbReference>
<proteinExistence type="predicted"/>
<reference evidence="3" key="2">
    <citation type="submission" date="2011-02" db="EMBL/GenBank/DDBJ databases">
        <title>The complete genome of Fluviicola taffensis DSM 16823.</title>
        <authorList>
            <consortium name="US DOE Joint Genome Institute (JGI-PGF)"/>
            <person name="Lucas S."/>
            <person name="Copeland A."/>
            <person name="Lapidus A."/>
            <person name="Bruce D."/>
            <person name="Goodwin L."/>
            <person name="Pitluck S."/>
            <person name="Kyrpides N."/>
            <person name="Mavromatis K."/>
            <person name="Ivanova N."/>
            <person name="Mikhailova N."/>
            <person name="Pagani I."/>
            <person name="Chertkov O."/>
            <person name="Detter J.C."/>
            <person name="Han C."/>
            <person name="Tapia R."/>
            <person name="Land M."/>
            <person name="Hauser L."/>
            <person name="Markowitz V."/>
            <person name="Cheng J.-F."/>
            <person name="Hugenholtz P."/>
            <person name="Woyke T."/>
            <person name="Wu D."/>
            <person name="Tindall B."/>
            <person name="Pomrenke H.G."/>
            <person name="Brambilla E."/>
            <person name="Klenk H.-P."/>
            <person name="Eisen J.A."/>
        </authorList>
    </citation>
    <scope>NUCLEOTIDE SEQUENCE [LARGE SCALE GENOMIC DNA]</scope>
    <source>
        <strain evidence="3">DSM 16823 / RW262 / RW262</strain>
    </source>
</reference>
<dbReference type="OrthoDB" id="9765926at2"/>
<dbReference type="PROSITE" id="PS50093">
    <property type="entry name" value="PKD"/>
    <property type="match status" value="2"/>
</dbReference>
<feature type="domain" description="PKD" evidence="1">
    <location>
        <begin position="1320"/>
        <end position="1368"/>
    </location>
</feature>
<dbReference type="STRING" id="755732.Fluta_2725"/>
<dbReference type="InterPro" id="IPR000601">
    <property type="entry name" value="PKD_dom"/>
</dbReference>
<sequence length="1554" mass="159363" precursor="true">MPSTNYSGNRVFFLFFFLMGITSLFGQDMHGQSRGMTSTAKNLRSFPISEIKNLDTWKKLNSPKYYSHPEFGKLPKDAPCENCVEVLEKRTIDERYFVNVSNNQEFHTQKALGDLHQFVNGEWVSVEHELHPVSSNRYESGYLLDQAVIDFSTARTELKTANGTLRFNNWKLIVVQNEIESNQFSANWSDYTVGSDGTLIHNVFPGIDAEMIVLRGAIKTSFIIKSNELGTFDKLLFREELEGVSSLHAQFSDGTSGLGVGSLKLMSGSTELAVMDEAKLYTKNGPKELARSAVYSIHSNQIDLIVESNWITDNIDSYQLVVDPLVTGTATLAQALITGSRYNASCNFTTSCDYNLSVPFPANATVTAVTFSFTYTANGTTCWLQDGAMRIASGGCVSPSATGFYWFCNAIGGGTCAATNQTVYTDLVSCMPAPSCAIQNVPFTLQFFRSCWGATGCSNTCIGAGSPWVMNMTGKTLEYTNTTTPITLSATTVCQGGAITATTSGTGGVPGYTYNWSFSPTGTPSVGTGASTSISFPTSGTITLYSIVTDACGNQVTNSRIVTVTPGIPPTITAGGPTTFCAGGSVVLTSSSATGNTWSTGATTPSITVTASGSYTVTVLTGSCTSTSVAMVVTVTPLPATPTITAAGPTTFCAGGSVVLTSSSATGNLWSTTETTQSITVSASGTYSLTVSAGGCTSASASTIVTVNPVPATPTITAGGPTTFCAGGSVTLTSSSATGNTWSTAETTQAITVTTSGTYTVTVSNGSCSATSTAITVTVNPLPATPTITASGPFAFCTGGAVTLTSSATTGNTWSTGATTQSITVTTSGTYTVTVSASGCSSATASTTVTVNPLPATPTITASGPTTFCAGGSVTLTSSSATGNTWSTGATTQSITVATSGSYTVTVSNGLCSATSTATTVTVNPLPAVPTIGAGGPTIFCAGGSVTLTSSSPTGNTWSTGATTPSITVTTGGSYTVTSSNGSCTSISSAVVITVNPLPATPTITASGPITFCTGGSVTLTSSSATGNTWSTGATTQSIIVTASGSYTVTVANGPCSATSTATTVTVNPLPPVPTIGAGGATTFCTGSSVTLTSSSVTGNTWSTGVTTQSITATTAGSYTVTVSVNGCSSTSAPLTVTVNPLPTVTAANNGPLCVNQLLNLTASGTVGSTYSWSGPNGFNSTVQNPSIPSITIGEFGIYTVTATLNNCSASTTTTVTLNSGNSTTIVPAGPFCGNDTPFLLSAASPGGNWSGTGIVNASTGLFDPSVSGAGSFVITYDIPGSCSGASTATIIVNSVPVIAFLADTLSGCAPLAVNFTNQTPSVSSQWNFGNGQTSGSLLNASTNFTSAGCFTVSLTVSDLNGCSATSTKVNFICVNPEADASFTPSPSDATITHPEIHFINTSSNATSYSWKFGDGGNSILFSPTHTYDEVASNYTVELIATNSFGCSDTSRVIVRVLDELIYFVPNAFSPDGDEFNNTFQPVFTSGFDPYSFNMRIFNRWGETLFESNDPKVGWDGTYQGVLVQEGVYSWTVSFKDSNSDKKYSDQGHLSMIK</sequence>
<organism evidence="2 3">
    <name type="scientific">Fluviicola taffensis (strain DSM 16823 / NCIMB 13979 / RW262)</name>
    <dbReference type="NCBI Taxonomy" id="755732"/>
    <lineage>
        <taxon>Bacteria</taxon>
        <taxon>Pseudomonadati</taxon>
        <taxon>Bacteroidota</taxon>
        <taxon>Flavobacteriia</taxon>
        <taxon>Flavobacteriales</taxon>
        <taxon>Crocinitomicaceae</taxon>
        <taxon>Fluviicola</taxon>
    </lineage>
</organism>
<dbReference type="InterPro" id="IPR013783">
    <property type="entry name" value="Ig-like_fold"/>
</dbReference>
<dbReference type="InterPro" id="IPR022409">
    <property type="entry name" value="PKD/Chitinase_dom"/>
</dbReference>
<evidence type="ECO:0000313" key="2">
    <source>
        <dbReference type="EMBL" id="AEA44706.1"/>
    </source>
</evidence>
<name>F2IG71_FLUTR</name>
<dbReference type="Pfam" id="PF13585">
    <property type="entry name" value="CHU_C"/>
    <property type="match status" value="1"/>
</dbReference>
<dbReference type="InterPro" id="IPR035986">
    <property type="entry name" value="PKD_dom_sf"/>
</dbReference>
<dbReference type="KEGG" id="fte:Fluta_2725"/>
<feature type="domain" description="PKD" evidence="1">
    <location>
        <begin position="1379"/>
        <end position="1457"/>
    </location>
</feature>
<dbReference type="eggNOG" id="COG3291">
    <property type="taxonomic scope" value="Bacteria"/>
</dbReference>
<reference evidence="2 3" key="1">
    <citation type="journal article" date="2011" name="Stand. Genomic Sci.">
        <title>Complete genome sequence of the gliding freshwater bacterium Fluviicola taffensis type strain (RW262).</title>
        <authorList>
            <person name="Woyke T."/>
            <person name="Chertkov O."/>
            <person name="Lapidus A."/>
            <person name="Nolan M."/>
            <person name="Lucas S."/>
            <person name="Del Rio T.G."/>
            <person name="Tice H."/>
            <person name="Cheng J.F."/>
            <person name="Tapia R."/>
            <person name="Han C."/>
            <person name="Goodwin L."/>
            <person name="Pitluck S."/>
            <person name="Liolios K."/>
            <person name="Pagani I."/>
            <person name="Ivanova N."/>
            <person name="Huntemann M."/>
            <person name="Mavromatis K."/>
            <person name="Mikhailova N."/>
            <person name="Pati A."/>
            <person name="Chen A."/>
            <person name="Palaniappan K."/>
            <person name="Land M."/>
            <person name="Hauser L."/>
            <person name="Brambilla E.M."/>
            <person name="Rohde M."/>
            <person name="Mwirichia R."/>
            <person name="Sikorski J."/>
            <person name="Tindall B.J."/>
            <person name="Goker M."/>
            <person name="Bristow J."/>
            <person name="Eisen J.A."/>
            <person name="Markowitz V."/>
            <person name="Hugenholtz P."/>
            <person name="Klenk H.P."/>
            <person name="Kyrpides N.C."/>
        </authorList>
    </citation>
    <scope>NUCLEOTIDE SEQUENCE [LARGE SCALE GENOMIC DNA]</scope>
    <source>
        <strain evidence="3">DSM 16823 / RW262 / RW262</strain>
    </source>
</reference>
<dbReference type="RefSeq" id="WP_013687475.1">
    <property type="nucleotide sequence ID" value="NC_015321.1"/>
</dbReference>
<dbReference type="NCBIfam" id="TIGR04131">
    <property type="entry name" value="Bac_Flav_CTERM"/>
    <property type="match status" value="1"/>
</dbReference>
<keyword evidence="3" id="KW-1185">Reference proteome</keyword>
<dbReference type="EMBL" id="CP002542">
    <property type="protein sequence ID" value="AEA44706.1"/>
    <property type="molecule type" value="Genomic_DNA"/>
</dbReference>
<evidence type="ECO:0000313" key="3">
    <source>
        <dbReference type="Proteomes" id="UP000007463"/>
    </source>
</evidence>
<dbReference type="SMART" id="SM00089">
    <property type="entry name" value="PKD"/>
    <property type="match status" value="5"/>
</dbReference>
<dbReference type="SUPFAM" id="SSF49299">
    <property type="entry name" value="PKD domain"/>
    <property type="match status" value="2"/>
</dbReference>
<dbReference type="HOGENOM" id="CLU_246219_0_0_10"/>
<dbReference type="Gene3D" id="2.60.40.10">
    <property type="entry name" value="Immunoglobulins"/>
    <property type="match status" value="4"/>
</dbReference>
<evidence type="ECO:0000259" key="1">
    <source>
        <dbReference type="PROSITE" id="PS50093"/>
    </source>
</evidence>
<dbReference type="Proteomes" id="UP000007463">
    <property type="component" value="Chromosome"/>
</dbReference>
<dbReference type="Pfam" id="PF18911">
    <property type="entry name" value="PKD_4"/>
    <property type="match status" value="2"/>
</dbReference>
<dbReference type="InterPro" id="IPR026341">
    <property type="entry name" value="T9SS_type_B"/>
</dbReference>
<dbReference type="CDD" id="cd00146">
    <property type="entry name" value="PKD"/>
    <property type="match status" value="2"/>
</dbReference>
<accession>F2IG71</accession>
<protein>
    <submittedName>
        <fullName evidence="2">PKD domain containing protein</fullName>
    </submittedName>
</protein>
<gene>
    <name evidence="2" type="ordered locus">Fluta_2725</name>
</gene>